<evidence type="ECO:0000313" key="3">
    <source>
        <dbReference type="Proteomes" id="UP000282613"/>
    </source>
</evidence>
<dbReference type="WBParaSite" id="TASK_0000317201-mRNA-1">
    <property type="protein sequence ID" value="TASK_0000317201-mRNA-1"/>
    <property type="gene ID" value="TASK_0000317201"/>
</dbReference>
<gene>
    <name evidence="2" type="ORF">TASK_LOCUS3173</name>
</gene>
<name>A0A0R3W0H8_TAEAS</name>
<dbReference type="AlphaFoldDB" id="A0A0R3W0H8"/>
<evidence type="ECO:0000313" key="4">
    <source>
        <dbReference type="WBParaSite" id="TASK_0000317201-mRNA-1"/>
    </source>
</evidence>
<protein>
    <submittedName>
        <fullName evidence="4">Secreted protein</fullName>
    </submittedName>
</protein>
<keyword evidence="1" id="KW-0472">Membrane</keyword>
<dbReference type="EMBL" id="UYRS01006688">
    <property type="protein sequence ID" value="VDK27719.1"/>
    <property type="molecule type" value="Genomic_DNA"/>
</dbReference>
<accession>A0A0R3W0H8</accession>
<keyword evidence="1" id="KW-1133">Transmembrane helix</keyword>
<reference evidence="4" key="1">
    <citation type="submission" date="2017-02" db="UniProtKB">
        <authorList>
            <consortium name="WormBaseParasite"/>
        </authorList>
    </citation>
    <scope>IDENTIFICATION</scope>
</reference>
<evidence type="ECO:0000256" key="1">
    <source>
        <dbReference type="SAM" id="Phobius"/>
    </source>
</evidence>
<reference evidence="2 3" key="2">
    <citation type="submission" date="2018-11" db="EMBL/GenBank/DDBJ databases">
        <authorList>
            <consortium name="Pathogen Informatics"/>
        </authorList>
    </citation>
    <scope>NUCLEOTIDE SEQUENCE [LARGE SCALE GENOMIC DNA]</scope>
</reference>
<feature type="transmembrane region" description="Helical" evidence="1">
    <location>
        <begin position="48"/>
        <end position="70"/>
    </location>
</feature>
<sequence>MIRGCSDSVSFHFCRLQITPHLTTSRQGDVIDYTLISGKLRIKCSCRVLLILLLLVLFSHMIICLNSLVVTADCQCAASMATCKWLALVEACMKASTYLPSAQLP</sequence>
<keyword evidence="3" id="KW-1185">Reference proteome</keyword>
<dbReference type="Proteomes" id="UP000282613">
    <property type="component" value="Unassembled WGS sequence"/>
</dbReference>
<keyword evidence="1" id="KW-0812">Transmembrane</keyword>
<proteinExistence type="predicted"/>
<organism evidence="4">
    <name type="scientific">Taenia asiatica</name>
    <name type="common">Asian tapeworm</name>
    <dbReference type="NCBI Taxonomy" id="60517"/>
    <lineage>
        <taxon>Eukaryota</taxon>
        <taxon>Metazoa</taxon>
        <taxon>Spiralia</taxon>
        <taxon>Lophotrochozoa</taxon>
        <taxon>Platyhelminthes</taxon>
        <taxon>Cestoda</taxon>
        <taxon>Eucestoda</taxon>
        <taxon>Cyclophyllidea</taxon>
        <taxon>Taeniidae</taxon>
        <taxon>Taenia</taxon>
    </lineage>
</organism>
<evidence type="ECO:0000313" key="2">
    <source>
        <dbReference type="EMBL" id="VDK27719.1"/>
    </source>
</evidence>